<dbReference type="GO" id="GO:0003677">
    <property type="term" value="F:DNA binding"/>
    <property type="evidence" value="ECO:0007669"/>
    <property type="project" value="UniProtKB-KW"/>
</dbReference>
<gene>
    <name evidence="2" type="ORF">Heshes_08480</name>
    <name evidence="3" type="ORF">SAMN04489725_102182</name>
</gene>
<dbReference type="EMBL" id="BSRA01000004">
    <property type="protein sequence ID" value="GLV13164.1"/>
    <property type="molecule type" value="Genomic_DNA"/>
</dbReference>
<feature type="domain" description="HTH LytTR-type" evidence="1">
    <location>
        <begin position="124"/>
        <end position="220"/>
    </location>
</feature>
<dbReference type="Proteomes" id="UP001157137">
    <property type="component" value="Unassembled WGS sequence"/>
</dbReference>
<dbReference type="AlphaFoldDB" id="A0A1H2R613"/>
<proteinExistence type="predicted"/>
<dbReference type="Pfam" id="PF04397">
    <property type="entry name" value="LytTR"/>
    <property type="match status" value="1"/>
</dbReference>
<evidence type="ECO:0000313" key="2">
    <source>
        <dbReference type="EMBL" id="GLV13164.1"/>
    </source>
</evidence>
<accession>A0A1H2R613</accession>
<dbReference type="GO" id="GO:0000156">
    <property type="term" value="F:phosphorelay response regulator activity"/>
    <property type="evidence" value="ECO:0007669"/>
    <property type="project" value="InterPro"/>
</dbReference>
<evidence type="ECO:0000313" key="3">
    <source>
        <dbReference type="EMBL" id="SDW14906.1"/>
    </source>
</evidence>
<dbReference type="PANTHER" id="PTHR37299:SF1">
    <property type="entry name" value="STAGE 0 SPORULATION PROTEIN A HOMOLOG"/>
    <property type="match status" value="1"/>
</dbReference>
<sequence length="220" mass="25514">MNHLPILHDLPQVLEEWVPSEASIAIADEERYIFYRAGGYDLHLRPGDPVHPESVANRVFQIGKRVETDVDASVYGIPYHGLGYPLRAQPGHNMALTVILPPETKERPSQFDFVVGQQGEVWRPLSIDEIAWIESYEKRTWLYTADGAYSTRLTLQTLERRLPFAKFLRIHRSYLVQIAWIEKMERDFHSSLLITLRPPLSKQLRVSQSYVHHVRQTLGF</sequence>
<dbReference type="RefSeq" id="WP_074691550.1">
    <property type="nucleotide sequence ID" value="NZ_BSRA01000004.1"/>
</dbReference>
<dbReference type="PANTHER" id="PTHR37299">
    <property type="entry name" value="TRANSCRIPTIONAL REGULATOR-RELATED"/>
    <property type="match status" value="1"/>
</dbReference>
<dbReference type="InterPro" id="IPR007492">
    <property type="entry name" value="LytTR_DNA-bd_dom"/>
</dbReference>
<keyword evidence="3" id="KW-0238">DNA-binding</keyword>
<dbReference type="Proteomes" id="UP000182589">
    <property type="component" value="Unassembled WGS sequence"/>
</dbReference>
<dbReference type="InterPro" id="IPR046947">
    <property type="entry name" value="LytR-like"/>
</dbReference>
<name>A0A1H2R613_9BACL</name>
<dbReference type="STRING" id="89784.SAMN04489725_102182"/>
<keyword evidence="4" id="KW-1185">Reference proteome</keyword>
<reference evidence="4" key="1">
    <citation type="submission" date="2016-10" db="EMBL/GenBank/DDBJ databases">
        <authorList>
            <person name="Varghese N."/>
        </authorList>
    </citation>
    <scope>NUCLEOTIDE SEQUENCE [LARGE SCALE GENOMIC DNA]</scope>
    <source>
        <strain evidence="4">DSM 12489</strain>
    </source>
</reference>
<dbReference type="Gene3D" id="2.40.50.40">
    <property type="match status" value="1"/>
</dbReference>
<evidence type="ECO:0000313" key="4">
    <source>
        <dbReference type="Proteomes" id="UP000182589"/>
    </source>
</evidence>
<dbReference type="EMBL" id="FNOJ01000002">
    <property type="protein sequence ID" value="SDW14906.1"/>
    <property type="molecule type" value="Genomic_DNA"/>
</dbReference>
<evidence type="ECO:0000259" key="1">
    <source>
        <dbReference type="PROSITE" id="PS50930"/>
    </source>
</evidence>
<dbReference type="SMART" id="SM00850">
    <property type="entry name" value="LytTR"/>
    <property type="match status" value="1"/>
</dbReference>
<reference evidence="3" key="2">
    <citation type="submission" date="2016-10" db="EMBL/GenBank/DDBJ databases">
        <authorList>
            <person name="de Groot N.N."/>
        </authorList>
    </citation>
    <scope>NUCLEOTIDE SEQUENCE [LARGE SCALE GENOMIC DNA]</scope>
    <source>
        <strain evidence="3">DSM 12489</strain>
    </source>
</reference>
<protein>
    <submittedName>
        <fullName evidence="2">LytR family transcriptional regulator</fullName>
    </submittedName>
    <submittedName>
        <fullName evidence="3">LytTr DNA-binding domain-containing protein</fullName>
    </submittedName>
</protein>
<organism evidence="3 4">
    <name type="scientific">Alicyclobacillus hesperidum</name>
    <dbReference type="NCBI Taxonomy" id="89784"/>
    <lineage>
        <taxon>Bacteria</taxon>
        <taxon>Bacillati</taxon>
        <taxon>Bacillota</taxon>
        <taxon>Bacilli</taxon>
        <taxon>Bacillales</taxon>
        <taxon>Alicyclobacillaceae</taxon>
        <taxon>Alicyclobacillus</taxon>
    </lineage>
</organism>
<reference evidence="2" key="3">
    <citation type="submission" date="2023-02" db="EMBL/GenBank/DDBJ databases">
        <title>Proposal of a novel subspecies: Alicyclobacillus hesperidum subspecies aegle.</title>
        <authorList>
            <person name="Goto K."/>
            <person name="Fujii T."/>
            <person name="Yasui K."/>
            <person name="Mochida K."/>
            <person name="Kato-Tanaka Y."/>
            <person name="Morohoshi S."/>
            <person name="An S.Y."/>
            <person name="Kasai H."/>
            <person name="Yokota A."/>
        </authorList>
    </citation>
    <scope>NUCLEOTIDE SEQUENCE</scope>
    <source>
        <strain evidence="2">DSM 12766</strain>
    </source>
</reference>
<dbReference type="Gene3D" id="2.20.25.10">
    <property type="match status" value="1"/>
</dbReference>
<dbReference type="PROSITE" id="PS50930">
    <property type="entry name" value="HTH_LYTTR"/>
    <property type="match status" value="1"/>
</dbReference>